<protein>
    <submittedName>
        <fullName evidence="1">Uncharacterized protein</fullName>
    </submittedName>
</protein>
<accession>A0ABT1K844</accession>
<name>A0ABT1K844_9ACTN</name>
<dbReference type="Proteomes" id="UP001320766">
    <property type="component" value="Unassembled WGS sequence"/>
</dbReference>
<gene>
    <name evidence="1" type="ORF">HD595_005718</name>
</gene>
<keyword evidence="2" id="KW-1185">Reference proteome</keyword>
<evidence type="ECO:0000313" key="1">
    <source>
        <dbReference type="EMBL" id="MCP2349596.1"/>
    </source>
</evidence>
<dbReference type="EMBL" id="JAMZEC010000001">
    <property type="protein sequence ID" value="MCP2349596.1"/>
    <property type="molecule type" value="Genomic_DNA"/>
</dbReference>
<reference evidence="1 2" key="1">
    <citation type="submission" date="2022-06" db="EMBL/GenBank/DDBJ databases">
        <title>Sequencing the genomes of 1000 actinobacteria strains.</title>
        <authorList>
            <person name="Klenk H.-P."/>
        </authorList>
    </citation>
    <scope>NUCLEOTIDE SEQUENCE [LARGE SCALE GENOMIC DNA]</scope>
    <source>
        <strain evidence="1 2">DSM 44170</strain>
    </source>
</reference>
<comment type="caution">
    <text evidence="1">The sequence shown here is derived from an EMBL/GenBank/DDBJ whole genome shotgun (WGS) entry which is preliminary data.</text>
</comment>
<sequence>MRLDVTAQPAQLVTKPGMHVDQLIAERFEALAWRCEALM</sequence>
<evidence type="ECO:0000313" key="2">
    <source>
        <dbReference type="Proteomes" id="UP001320766"/>
    </source>
</evidence>
<organism evidence="1 2">
    <name type="scientific">Nonomuraea roseoviolacea subsp. carminata</name>
    <dbReference type="NCBI Taxonomy" id="160689"/>
    <lineage>
        <taxon>Bacteria</taxon>
        <taxon>Bacillati</taxon>
        <taxon>Actinomycetota</taxon>
        <taxon>Actinomycetes</taxon>
        <taxon>Streptosporangiales</taxon>
        <taxon>Streptosporangiaceae</taxon>
        <taxon>Nonomuraea</taxon>
    </lineage>
</organism>
<proteinExistence type="predicted"/>